<dbReference type="Gene3D" id="1.10.287.370">
    <property type="match status" value="1"/>
</dbReference>
<comment type="subunit">
    <text evidence="2">Heterohexamer of two PFD-alpha type and four PFD-beta type subunits.</text>
</comment>
<dbReference type="GO" id="GO:0003682">
    <property type="term" value="F:chromatin binding"/>
    <property type="evidence" value="ECO:0000318"/>
    <property type="project" value="GO_Central"/>
</dbReference>
<proteinExistence type="inferred from homology"/>
<keyword evidence="3" id="KW-0539">Nucleus</keyword>
<feature type="region of interest" description="Disordered" evidence="5">
    <location>
        <begin position="178"/>
        <end position="297"/>
    </location>
</feature>
<gene>
    <name evidence="6" type="primary">WBGene00107172</name>
</gene>
<protein>
    <submittedName>
        <fullName evidence="6">Uri-1</fullName>
    </submittedName>
</protein>
<evidence type="ECO:0000256" key="4">
    <source>
        <dbReference type="ARBA" id="ARBA00038295"/>
    </source>
</evidence>
<dbReference type="InterPro" id="IPR052255">
    <property type="entry name" value="RNA_pol_II_subunit5-mediator"/>
</dbReference>
<reference evidence="7" key="1">
    <citation type="journal article" date="2008" name="Nat. Genet.">
        <title>The Pristionchus pacificus genome provides a unique perspective on nematode lifestyle and parasitism.</title>
        <authorList>
            <person name="Dieterich C."/>
            <person name="Clifton S.W."/>
            <person name="Schuster L.N."/>
            <person name="Chinwalla A."/>
            <person name="Delehaunty K."/>
            <person name="Dinkelacker I."/>
            <person name="Fulton L."/>
            <person name="Fulton R."/>
            <person name="Godfrey J."/>
            <person name="Minx P."/>
            <person name="Mitreva M."/>
            <person name="Roeseler W."/>
            <person name="Tian H."/>
            <person name="Witte H."/>
            <person name="Yang S.P."/>
            <person name="Wilson R.K."/>
            <person name="Sommer R.J."/>
        </authorList>
    </citation>
    <scope>NUCLEOTIDE SEQUENCE [LARGE SCALE GENOMIC DNA]</scope>
    <source>
        <strain evidence="7">PS312</strain>
    </source>
</reference>
<evidence type="ECO:0000256" key="5">
    <source>
        <dbReference type="SAM" id="MobiDB-lite"/>
    </source>
</evidence>
<name>A0A2A6BU32_PRIPA</name>
<sequence length="602" mass="67784">MADRMPPSTIVHDNPAAAAAAGNEAAVANFARLQKWIERECAECDAAIDEHRKQVDDYRTQKGRLLELQKKISHPIMVPFGSVGFMPGKLVRTNEVLVLLGANHFAECSVHDTSKIIDRRIRGICSLIEKLESQKRNASERLNFAQGLFGAATTGAKDDLVEIREDYDEKKEAEARRKRAARAAAAREDKKVPQATFEDMMSRLDELEKQEERAETRGGRSDSDDEDDDEVEEQVKEVKDEEEMEQGEDGDEGKSEEEEEEATTILKPPKGVNVEDSDDLSDSEEQKHARFDAMRKERSAEDRRAMIERELRERRSLPLMRTVSGLLKHLRIRKGIKEATVRKSRRRSSPFTHSFFPVPSPLSEKEKANLVSVLARGGHESEREINHLFLVVVPAKPKCTVVARTVAVQSQQLPPTPRRPLIEVIEEDVAPPPHTVSFAPQPVAQFKPQPKMTVVSENDRVVDLVEYQNQQEDDDKSKENAPAGGKGSKLTHKRSVRFKKNLEAGPCEQKSIDSVDDVLPSLDTQPNPRSILRNKSEESPIDKIAFSEMEDQRSTTILPSGDAFSGCVVERSAELPIIFKPVDEPPRRVSRFKLQRMQQATE</sequence>
<dbReference type="PANTHER" id="PTHR15111">
    <property type="entry name" value="RNA POLYMERASE II SUBUNIT 5-MEDIATING PROTEIN NNX3"/>
    <property type="match status" value="1"/>
</dbReference>
<feature type="compositionally biased region" description="Acidic residues" evidence="5">
    <location>
        <begin position="240"/>
        <end position="262"/>
    </location>
</feature>
<evidence type="ECO:0000256" key="2">
    <source>
        <dbReference type="ARBA" id="ARBA00011695"/>
    </source>
</evidence>
<dbReference type="GO" id="GO:0000122">
    <property type="term" value="P:negative regulation of transcription by RNA polymerase II"/>
    <property type="evidence" value="ECO:0000318"/>
    <property type="project" value="GO_Central"/>
</dbReference>
<dbReference type="GO" id="GO:0005634">
    <property type="term" value="C:nucleus"/>
    <property type="evidence" value="ECO:0007669"/>
    <property type="project" value="UniProtKB-SubCell"/>
</dbReference>
<organism evidence="6 7">
    <name type="scientific">Pristionchus pacificus</name>
    <name type="common">Parasitic nematode worm</name>
    <dbReference type="NCBI Taxonomy" id="54126"/>
    <lineage>
        <taxon>Eukaryota</taxon>
        <taxon>Metazoa</taxon>
        <taxon>Ecdysozoa</taxon>
        <taxon>Nematoda</taxon>
        <taxon>Chromadorea</taxon>
        <taxon>Rhabditida</taxon>
        <taxon>Rhabditina</taxon>
        <taxon>Diplogasteromorpha</taxon>
        <taxon>Diplogasteroidea</taxon>
        <taxon>Neodiplogasteridae</taxon>
        <taxon>Pristionchus</taxon>
    </lineage>
</organism>
<dbReference type="GO" id="GO:0019212">
    <property type="term" value="F:phosphatase inhibitor activity"/>
    <property type="evidence" value="ECO:0000318"/>
    <property type="project" value="GO_Central"/>
</dbReference>
<dbReference type="Proteomes" id="UP000005239">
    <property type="component" value="Unassembled WGS sequence"/>
</dbReference>
<comment type="similarity">
    <text evidence="4">Belongs to the RNA polymerase II subunit 5-mediating protein family.</text>
</comment>
<dbReference type="EnsemblMetazoa" id="PPA17618.1">
    <property type="protein sequence ID" value="PPA17618.1"/>
    <property type="gene ID" value="WBGene00107172"/>
</dbReference>
<dbReference type="InterPro" id="IPR009053">
    <property type="entry name" value="Prefoldin"/>
</dbReference>
<dbReference type="InterPro" id="IPR004127">
    <property type="entry name" value="Prefoldin_subunit_alpha"/>
</dbReference>
<evidence type="ECO:0000313" key="7">
    <source>
        <dbReference type="Proteomes" id="UP000005239"/>
    </source>
</evidence>
<dbReference type="GO" id="GO:0003714">
    <property type="term" value="F:transcription corepressor activity"/>
    <property type="evidence" value="ECO:0000318"/>
    <property type="project" value="GO_Central"/>
</dbReference>
<dbReference type="Pfam" id="PF02996">
    <property type="entry name" value="Prefoldin"/>
    <property type="match status" value="1"/>
</dbReference>
<feature type="compositionally biased region" description="Basic and acidic residues" evidence="5">
    <location>
        <begin position="284"/>
        <end position="297"/>
    </location>
</feature>
<accession>A0A8R1YE44</accession>
<evidence type="ECO:0000313" key="6">
    <source>
        <dbReference type="EnsemblMetazoa" id="PPA17618.1"/>
    </source>
</evidence>
<dbReference type="GO" id="GO:0042771">
    <property type="term" value="P:intrinsic apoptotic signaling pathway in response to DNA damage by p53 class mediator"/>
    <property type="evidence" value="ECO:0000318"/>
    <property type="project" value="GO_Central"/>
</dbReference>
<evidence type="ECO:0000256" key="3">
    <source>
        <dbReference type="ARBA" id="ARBA00023242"/>
    </source>
</evidence>
<dbReference type="PANTHER" id="PTHR15111:SF0">
    <property type="entry name" value="UNCONVENTIONAL PREFOLDIN RPB5 INTERACTOR 1"/>
    <property type="match status" value="1"/>
</dbReference>
<keyword evidence="7" id="KW-1185">Reference proteome</keyword>
<dbReference type="AlphaFoldDB" id="A0A2A6BU32"/>
<dbReference type="SUPFAM" id="SSF46579">
    <property type="entry name" value="Prefoldin"/>
    <property type="match status" value="1"/>
</dbReference>
<feature type="compositionally biased region" description="Basic and acidic residues" evidence="5">
    <location>
        <begin position="200"/>
        <end position="222"/>
    </location>
</feature>
<dbReference type="GO" id="GO:2001243">
    <property type="term" value="P:negative regulation of intrinsic apoptotic signaling pathway"/>
    <property type="evidence" value="ECO:0000318"/>
    <property type="project" value="GO_Central"/>
</dbReference>
<dbReference type="OrthoDB" id="21413at2759"/>
<reference evidence="6" key="2">
    <citation type="submission" date="2022-06" db="UniProtKB">
        <authorList>
            <consortium name="EnsemblMetazoa"/>
        </authorList>
    </citation>
    <scope>IDENTIFICATION</scope>
    <source>
        <strain evidence="6">PS312</strain>
    </source>
</reference>
<accession>A0A2A6BU32</accession>
<feature type="region of interest" description="Disordered" evidence="5">
    <location>
        <begin position="468"/>
        <end position="493"/>
    </location>
</feature>
<dbReference type="CDD" id="cd23159">
    <property type="entry name" value="Prefoldin_URI1"/>
    <property type="match status" value="1"/>
</dbReference>
<evidence type="ECO:0000256" key="1">
    <source>
        <dbReference type="ARBA" id="ARBA00004123"/>
    </source>
</evidence>
<feature type="compositionally biased region" description="Acidic residues" evidence="5">
    <location>
        <begin position="223"/>
        <end position="232"/>
    </location>
</feature>
<comment type="subcellular location">
    <subcellularLocation>
        <location evidence="1">Nucleus</location>
    </subcellularLocation>
</comment>